<protein>
    <submittedName>
        <fullName evidence="2">Nucleotidyltransferase domain-containing protein</fullName>
    </submittedName>
</protein>
<organism evidence="2 3">
    <name type="scientific">Candidatus Scybalocola faecigallinarum</name>
    <dbReference type="NCBI Taxonomy" id="2840941"/>
    <lineage>
        <taxon>Bacteria</taxon>
        <taxon>Bacillati</taxon>
        <taxon>Bacillota</taxon>
        <taxon>Clostridia</taxon>
        <taxon>Lachnospirales</taxon>
        <taxon>Lachnospiraceae</taxon>
        <taxon>Lachnospiraceae incertae sedis</taxon>
        <taxon>Candidatus Scybalocola (ex Gilroy et al. 2021)</taxon>
    </lineage>
</organism>
<evidence type="ECO:0000313" key="3">
    <source>
        <dbReference type="Proteomes" id="UP000823927"/>
    </source>
</evidence>
<dbReference type="InterPro" id="IPR002934">
    <property type="entry name" value="Polymerase_NTP_transf_dom"/>
</dbReference>
<dbReference type="InterPro" id="IPR043519">
    <property type="entry name" value="NT_sf"/>
</dbReference>
<dbReference type="EMBL" id="DVIT01000026">
    <property type="protein sequence ID" value="HIS47303.1"/>
    <property type="molecule type" value="Genomic_DNA"/>
</dbReference>
<dbReference type="InterPro" id="IPR052548">
    <property type="entry name" value="Type_VII_TA_antitoxin"/>
</dbReference>
<gene>
    <name evidence="2" type="ORF">IAB46_07065</name>
</gene>
<comment type="caution">
    <text evidence="2">The sequence shown here is derived from an EMBL/GenBank/DDBJ whole genome shotgun (WGS) entry which is preliminary data.</text>
</comment>
<reference evidence="2" key="2">
    <citation type="journal article" date="2021" name="PeerJ">
        <title>Extensive microbial diversity within the chicken gut microbiome revealed by metagenomics and culture.</title>
        <authorList>
            <person name="Gilroy R."/>
            <person name="Ravi A."/>
            <person name="Getino M."/>
            <person name="Pursley I."/>
            <person name="Horton D.L."/>
            <person name="Alikhan N.F."/>
            <person name="Baker D."/>
            <person name="Gharbi K."/>
            <person name="Hall N."/>
            <person name="Watson M."/>
            <person name="Adriaenssens E.M."/>
            <person name="Foster-Nyarko E."/>
            <person name="Jarju S."/>
            <person name="Secka A."/>
            <person name="Antonio M."/>
            <person name="Oren A."/>
            <person name="Chaudhuri R.R."/>
            <person name="La Ragione R."/>
            <person name="Hildebrand F."/>
            <person name="Pallen M.J."/>
        </authorList>
    </citation>
    <scope>NUCLEOTIDE SEQUENCE</scope>
    <source>
        <strain evidence="2">CHK178-757</strain>
    </source>
</reference>
<dbReference type="AlphaFoldDB" id="A0A9D1F447"/>
<sequence length="124" mass="14335">MYVWNREGGTAVCTKNDLKTILKKITAVYRSVYGEDIVKIVLYGSYARGDYQNDPDIDVVAIVRGERQDLQERLKKVWDVSSDLELEYETIVSPTVIPFGEYEKYKDDLPYYRNIQNEGVDIVA</sequence>
<evidence type="ECO:0000259" key="1">
    <source>
        <dbReference type="Pfam" id="PF01909"/>
    </source>
</evidence>
<evidence type="ECO:0000313" key="2">
    <source>
        <dbReference type="EMBL" id="HIS47303.1"/>
    </source>
</evidence>
<dbReference type="PANTHER" id="PTHR33933">
    <property type="entry name" value="NUCLEOTIDYLTRANSFERASE"/>
    <property type="match status" value="1"/>
</dbReference>
<dbReference type="Proteomes" id="UP000823927">
    <property type="component" value="Unassembled WGS sequence"/>
</dbReference>
<dbReference type="SUPFAM" id="SSF81301">
    <property type="entry name" value="Nucleotidyltransferase"/>
    <property type="match status" value="1"/>
</dbReference>
<dbReference type="PANTHER" id="PTHR33933:SF1">
    <property type="entry name" value="PROTEIN ADENYLYLTRANSFERASE MNTA-RELATED"/>
    <property type="match status" value="1"/>
</dbReference>
<dbReference type="CDD" id="cd05403">
    <property type="entry name" value="NT_KNTase_like"/>
    <property type="match status" value="1"/>
</dbReference>
<accession>A0A9D1F447</accession>
<name>A0A9D1F447_9FIRM</name>
<dbReference type="Pfam" id="PF01909">
    <property type="entry name" value="NTP_transf_2"/>
    <property type="match status" value="1"/>
</dbReference>
<proteinExistence type="predicted"/>
<reference evidence="2" key="1">
    <citation type="submission" date="2020-10" db="EMBL/GenBank/DDBJ databases">
        <authorList>
            <person name="Gilroy R."/>
        </authorList>
    </citation>
    <scope>NUCLEOTIDE SEQUENCE</scope>
    <source>
        <strain evidence="2">CHK178-757</strain>
    </source>
</reference>
<dbReference type="Gene3D" id="3.30.460.10">
    <property type="entry name" value="Beta Polymerase, domain 2"/>
    <property type="match status" value="1"/>
</dbReference>
<feature type="domain" description="Polymerase nucleotidyl transferase" evidence="1">
    <location>
        <begin position="34"/>
        <end position="95"/>
    </location>
</feature>
<dbReference type="GO" id="GO:0016779">
    <property type="term" value="F:nucleotidyltransferase activity"/>
    <property type="evidence" value="ECO:0007669"/>
    <property type="project" value="InterPro"/>
</dbReference>